<feature type="signal peptide" evidence="1">
    <location>
        <begin position="1"/>
        <end position="18"/>
    </location>
</feature>
<evidence type="ECO:0000313" key="2">
    <source>
        <dbReference type="EMBL" id="CEK58820.1"/>
    </source>
</evidence>
<feature type="non-terminal residue" evidence="2">
    <location>
        <position position="49"/>
    </location>
</feature>
<sequence>MFYLQLLVTWSVFVIVSSSMMSAAIETTSAKETPEIIASQTYIILYDNA</sequence>
<name>A0A0B6YTI7_9EUPU</name>
<gene>
    <name evidence="2" type="primary">ORF34298</name>
</gene>
<dbReference type="AlphaFoldDB" id="A0A0B6YTI7"/>
<reference evidence="2" key="1">
    <citation type="submission" date="2014-12" db="EMBL/GenBank/DDBJ databases">
        <title>Insight into the proteome of Arion vulgaris.</title>
        <authorList>
            <person name="Aradska J."/>
            <person name="Bulat T."/>
            <person name="Smidak R."/>
            <person name="Sarate P."/>
            <person name="Gangsoo J."/>
            <person name="Sialana F."/>
            <person name="Bilban M."/>
            <person name="Lubec G."/>
        </authorList>
    </citation>
    <scope>NUCLEOTIDE SEQUENCE</scope>
    <source>
        <tissue evidence="2">Skin</tissue>
    </source>
</reference>
<evidence type="ECO:0000256" key="1">
    <source>
        <dbReference type="SAM" id="SignalP"/>
    </source>
</evidence>
<organism evidence="2">
    <name type="scientific">Arion vulgaris</name>
    <dbReference type="NCBI Taxonomy" id="1028688"/>
    <lineage>
        <taxon>Eukaryota</taxon>
        <taxon>Metazoa</taxon>
        <taxon>Spiralia</taxon>
        <taxon>Lophotrochozoa</taxon>
        <taxon>Mollusca</taxon>
        <taxon>Gastropoda</taxon>
        <taxon>Heterobranchia</taxon>
        <taxon>Euthyneura</taxon>
        <taxon>Panpulmonata</taxon>
        <taxon>Eupulmonata</taxon>
        <taxon>Stylommatophora</taxon>
        <taxon>Helicina</taxon>
        <taxon>Arionoidea</taxon>
        <taxon>Arionidae</taxon>
        <taxon>Arion</taxon>
    </lineage>
</organism>
<proteinExistence type="predicted"/>
<keyword evidence="1" id="KW-0732">Signal</keyword>
<accession>A0A0B6YTI7</accession>
<protein>
    <submittedName>
        <fullName evidence="2">Uncharacterized protein</fullName>
    </submittedName>
</protein>
<feature type="chain" id="PRO_5002110600" evidence="1">
    <location>
        <begin position="19"/>
        <end position="49"/>
    </location>
</feature>
<dbReference type="EMBL" id="HACG01011955">
    <property type="protein sequence ID" value="CEK58820.1"/>
    <property type="molecule type" value="Transcribed_RNA"/>
</dbReference>